<comment type="caution">
    <text evidence="2">The sequence shown here is derived from an EMBL/GenBank/DDBJ whole genome shotgun (WGS) entry which is preliminary data.</text>
</comment>
<keyword evidence="3" id="KW-1185">Reference proteome</keyword>
<gene>
    <name evidence="2" type="ORF">HAX54_003725</name>
</gene>
<dbReference type="EMBL" id="JACEIK010001170">
    <property type="protein sequence ID" value="MCD7466730.1"/>
    <property type="molecule type" value="Genomic_DNA"/>
</dbReference>
<organism evidence="2 3">
    <name type="scientific">Datura stramonium</name>
    <name type="common">Jimsonweed</name>
    <name type="synonym">Common thornapple</name>
    <dbReference type="NCBI Taxonomy" id="4076"/>
    <lineage>
        <taxon>Eukaryota</taxon>
        <taxon>Viridiplantae</taxon>
        <taxon>Streptophyta</taxon>
        <taxon>Embryophyta</taxon>
        <taxon>Tracheophyta</taxon>
        <taxon>Spermatophyta</taxon>
        <taxon>Magnoliopsida</taxon>
        <taxon>eudicotyledons</taxon>
        <taxon>Gunneridae</taxon>
        <taxon>Pentapetalae</taxon>
        <taxon>asterids</taxon>
        <taxon>lamiids</taxon>
        <taxon>Solanales</taxon>
        <taxon>Solanaceae</taxon>
        <taxon>Solanoideae</taxon>
        <taxon>Datureae</taxon>
        <taxon>Datura</taxon>
    </lineage>
</organism>
<evidence type="ECO:0000313" key="3">
    <source>
        <dbReference type="Proteomes" id="UP000823775"/>
    </source>
</evidence>
<sequence length="135" mass="14913">MAYTYKIENSGNCSTGSITIAIFKPSKFDKLQTSSNPDPSSSDLSKPCLFPPAESSETWNHITVMNERVGLSSDMGDEWSSQTARKEQSDNARFPGNRDICENSYPYLTISSELSAHSTMKVSHYGTTRCLNVSI</sequence>
<protein>
    <submittedName>
        <fullName evidence="2">Uncharacterized protein</fullName>
    </submittedName>
</protein>
<dbReference type="Proteomes" id="UP000823775">
    <property type="component" value="Unassembled WGS sequence"/>
</dbReference>
<accession>A0ABS8T5R1</accession>
<feature type="region of interest" description="Disordered" evidence="1">
    <location>
        <begin position="73"/>
        <end position="97"/>
    </location>
</feature>
<name>A0ABS8T5R1_DATST</name>
<evidence type="ECO:0000313" key="2">
    <source>
        <dbReference type="EMBL" id="MCD7466730.1"/>
    </source>
</evidence>
<evidence type="ECO:0000256" key="1">
    <source>
        <dbReference type="SAM" id="MobiDB-lite"/>
    </source>
</evidence>
<reference evidence="2 3" key="1">
    <citation type="journal article" date="2021" name="BMC Genomics">
        <title>Datura genome reveals duplications of psychoactive alkaloid biosynthetic genes and high mutation rate following tissue culture.</title>
        <authorList>
            <person name="Rajewski A."/>
            <person name="Carter-House D."/>
            <person name="Stajich J."/>
            <person name="Litt A."/>
        </authorList>
    </citation>
    <scope>NUCLEOTIDE SEQUENCE [LARGE SCALE GENOMIC DNA]</scope>
    <source>
        <strain evidence="2">AR-01</strain>
    </source>
</reference>
<proteinExistence type="predicted"/>